<dbReference type="RefSeq" id="WP_346173540.1">
    <property type="nucleotide sequence ID" value="NZ_BAAASD010000004.1"/>
</dbReference>
<name>A0ABN3FJD4_9ACTN</name>
<sequence length="62" mass="6603">MSAGKLSDGALDAQHTPCDLDGHRPALLAMHDAFDDDTAYRAELSARVQSRSCPTTPSCART</sequence>
<accession>A0ABN3FJD4</accession>
<comment type="caution">
    <text evidence="1">The sequence shown here is derived from an EMBL/GenBank/DDBJ whole genome shotgun (WGS) entry which is preliminary data.</text>
</comment>
<reference evidence="1 2" key="1">
    <citation type="journal article" date="2019" name="Int. J. Syst. Evol. Microbiol.">
        <title>The Global Catalogue of Microorganisms (GCM) 10K type strain sequencing project: providing services to taxonomists for standard genome sequencing and annotation.</title>
        <authorList>
            <consortium name="The Broad Institute Genomics Platform"/>
            <consortium name="The Broad Institute Genome Sequencing Center for Infectious Disease"/>
            <person name="Wu L."/>
            <person name="Ma J."/>
        </authorList>
    </citation>
    <scope>NUCLEOTIDE SEQUENCE [LARGE SCALE GENOMIC DNA]</scope>
    <source>
        <strain evidence="1 2">JCM 4316</strain>
    </source>
</reference>
<gene>
    <name evidence="1" type="ORF">GCM10010246_13520</name>
</gene>
<keyword evidence="2" id="KW-1185">Reference proteome</keyword>
<proteinExistence type="predicted"/>
<organism evidence="1 2">
    <name type="scientific">Streptomyces cuspidosporus</name>
    <dbReference type="NCBI Taxonomy" id="66882"/>
    <lineage>
        <taxon>Bacteria</taxon>
        <taxon>Bacillati</taxon>
        <taxon>Actinomycetota</taxon>
        <taxon>Actinomycetes</taxon>
        <taxon>Kitasatosporales</taxon>
        <taxon>Streptomycetaceae</taxon>
        <taxon>Streptomyces</taxon>
    </lineage>
</organism>
<dbReference type="EMBL" id="BAAASD010000004">
    <property type="protein sequence ID" value="GAA2331615.1"/>
    <property type="molecule type" value="Genomic_DNA"/>
</dbReference>
<dbReference type="Proteomes" id="UP001500253">
    <property type="component" value="Unassembled WGS sequence"/>
</dbReference>
<protein>
    <submittedName>
        <fullName evidence="1">Uncharacterized protein</fullName>
    </submittedName>
</protein>
<evidence type="ECO:0000313" key="2">
    <source>
        <dbReference type="Proteomes" id="UP001500253"/>
    </source>
</evidence>
<evidence type="ECO:0000313" key="1">
    <source>
        <dbReference type="EMBL" id="GAA2331615.1"/>
    </source>
</evidence>